<accession>A0A6J4U1X6</accession>
<gene>
    <name evidence="2" type="ORF">AVDCRST_MAG73-1598</name>
</gene>
<reference evidence="2" key="1">
    <citation type="submission" date="2020-02" db="EMBL/GenBank/DDBJ databases">
        <authorList>
            <person name="Meier V. D."/>
        </authorList>
    </citation>
    <scope>NUCLEOTIDE SEQUENCE</scope>
    <source>
        <strain evidence="2">AVDCRST_MAG73</strain>
    </source>
</reference>
<protein>
    <recommendedName>
        <fullName evidence="1">Putative restriction endonuclease domain-containing protein</fullName>
    </recommendedName>
</protein>
<dbReference type="PANTHER" id="PTHR34107:SF4">
    <property type="entry name" value="SLL1222 PROTEIN"/>
    <property type="match status" value="1"/>
</dbReference>
<sequence length="182" mass="20916">MPVSERTYELVALEDPEGNWELHRGRLREKPSMSYRHNRGMMYLGIQLGQQLDPREFEVRVNAGRVRRANDTAYIPDVLVIPVSMIGPDKDRPDVLERYDGPLPLVVEVWSPSTGGYDVDEKIPEYCLRGDLEIWRLHPFERTLTIWRRQPDGSYDRTVVLGGRVSLMALPGATVDLDALWV</sequence>
<organism evidence="2">
    <name type="scientific">uncultured Thermomicrobiales bacterium</name>
    <dbReference type="NCBI Taxonomy" id="1645740"/>
    <lineage>
        <taxon>Bacteria</taxon>
        <taxon>Pseudomonadati</taxon>
        <taxon>Thermomicrobiota</taxon>
        <taxon>Thermomicrobia</taxon>
        <taxon>Thermomicrobiales</taxon>
        <taxon>environmental samples</taxon>
    </lineage>
</organism>
<proteinExistence type="predicted"/>
<dbReference type="InterPro" id="IPR012296">
    <property type="entry name" value="Nuclease_put_TT1808"/>
</dbReference>
<feature type="domain" description="Putative restriction endonuclease" evidence="1">
    <location>
        <begin position="10"/>
        <end position="176"/>
    </location>
</feature>
<dbReference type="InterPro" id="IPR008538">
    <property type="entry name" value="Uma2"/>
</dbReference>
<dbReference type="SUPFAM" id="SSF52980">
    <property type="entry name" value="Restriction endonuclease-like"/>
    <property type="match status" value="1"/>
</dbReference>
<dbReference type="PANTHER" id="PTHR34107">
    <property type="entry name" value="SLL0198 PROTEIN-RELATED"/>
    <property type="match status" value="1"/>
</dbReference>
<dbReference type="Pfam" id="PF05685">
    <property type="entry name" value="Uma2"/>
    <property type="match status" value="1"/>
</dbReference>
<dbReference type="Gene3D" id="3.90.1570.10">
    <property type="entry name" value="tt1808, chain A"/>
    <property type="match status" value="1"/>
</dbReference>
<name>A0A6J4U1X6_9BACT</name>
<dbReference type="AlphaFoldDB" id="A0A6J4U1X6"/>
<evidence type="ECO:0000313" key="2">
    <source>
        <dbReference type="EMBL" id="CAA9537890.1"/>
    </source>
</evidence>
<dbReference type="CDD" id="cd06260">
    <property type="entry name" value="DUF820-like"/>
    <property type="match status" value="1"/>
</dbReference>
<dbReference type="InterPro" id="IPR011335">
    <property type="entry name" value="Restrct_endonuc-II-like"/>
</dbReference>
<dbReference type="EMBL" id="CADCWE010000098">
    <property type="protein sequence ID" value="CAA9537890.1"/>
    <property type="molecule type" value="Genomic_DNA"/>
</dbReference>
<evidence type="ECO:0000259" key="1">
    <source>
        <dbReference type="Pfam" id="PF05685"/>
    </source>
</evidence>